<evidence type="ECO:0000313" key="4">
    <source>
        <dbReference type="Proteomes" id="UP001549366"/>
    </source>
</evidence>
<dbReference type="RefSeq" id="WP_354010040.1">
    <property type="nucleotide sequence ID" value="NZ_JBEWTA010000001.1"/>
</dbReference>
<evidence type="ECO:0000313" key="3">
    <source>
        <dbReference type="EMBL" id="MET4755662.1"/>
    </source>
</evidence>
<feature type="compositionally biased region" description="Polar residues" evidence="1">
    <location>
        <begin position="1"/>
        <end position="11"/>
    </location>
</feature>
<sequence>MKSFKEYQSINESRHPKAKGKEIDRHETKVKWLTLDLRNNNLYIIEKMKGVSDEPEEYNLKNNRETMMEWLAMCKVK</sequence>
<keyword evidence="4" id="KW-1185">Reference proteome</keyword>
<dbReference type="EMBL" id="JBEWTB010000002">
    <property type="protein sequence ID" value="MET4755662.1"/>
    <property type="molecule type" value="Genomic_DNA"/>
</dbReference>
<protein>
    <submittedName>
        <fullName evidence="2">Uncharacterized protein</fullName>
    </submittedName>
</protein>
<dbReference type="Proteomes" id="UP001549366">
    <property type="component" value="Unassembled WGS sequence"/>
</dbReference>
<proteinExistence type="predicted"/>
<reference evidence="2 4" key="1">
    <citation type="submission" date="2024-06" db="EMBL/GenBank/DDBJ databases">
        <title>Genomic Encyclopedia of Type Strains, Phase V (KMG-V): Genome sequencing to study the core and pangenomes of soil and plant-associated prokaryotes.</title>
        <authorList>
            <person name="Whitman W."/>
        </authorList>
    </citation>
    <scope>NUCLEOTIDE SEQUENCE [LARGE SCALE GENOMIC DNA]</scope>
    <source>
        <strain evidence="2 4">NE40</strain>
    </source>
</reference>
<gene>
    <name evidence="2" type="ORF">V5J35_000829</name>
    <name evidence="3" type="ORF">V5J35_000854</name>
</gene>
<name>A0ABV2SD03_9GAMM</name>
<dbReference type="EMBL" id="JBEWTB010000002">
    <property type="protein sequence ID" value="MET4755637.1"/>
    <property type="molecule type" value="Genomic_DNA"/>
</dbReference>
<accession>A0ABV2SD03</accession>
<comment type="caution">
    <text evidence="2">The sequence shown here is derived from an EMBL/GenBank/DDBJ whole genome shotgun (WGS) entry which is preliminary data.</text>
</comment>
<feature type="region of interest" description="Disordered" evidence="1">
    <location>
        <begin position="1"/>
        <end position="23"/>
    </location>
</feature>
<evidence type="ECO:0000313" key="2">
    <source>
        <dbReference type="EMBL" id="MET4755637.1"/>
    </source>
</evidence>
<organism evidence="2 4">
    <name type="scientific">Endozoicomonas lisbonensis</name>
    <dbReference type="NCBI Taxonomy" id="3120522"/>
    <lineage>
        <taxon>Bacteria</taxon>
        <taxon>Pseudomonadati</taxon>
        <taxon>Pseudomonadota</taxon>
        <taxon>Gammaproteobacteria</taxon>
        <taxon>Oceanospirillales</taxon>
        <taxon>Endozoicomonadaceae</taxon>
        <taxon>Endozoicomonas</taxon>
    </lineage>
</organism>
<feature type="compositionally biased region" description="Basic and acidic residues" evidence="1">
    <location>
        <begin position="12"/>
        <end position="23"/>
    </location>
</feature>
<evidence type="ECO:0000256" key="1">
    <source>
        <dbReference type="SAM" id="MobiDB-lite"/>
    </source>
</evidence>